<name>A0A3L9DP73_9STRE</name>
<dbReference type="OrthoDB" id="9790372at2"/>
<dbReference type="EMBL" id="RCVM01000029">
    <property type="protein sequence ID" value="RLY01409.1"/>
    <property type="molecule type" value="Genomic_DNA"/>
</dbReference>
<dbReference type="RefSeq" id="WP_121836372.1">
    <property type="nucleotide sequence ID" value="NZ_CP163513.1"/>
</dbReference>
<reference evidence="1 2" key="1">
    <citation type="submission" date="2018-10" db="EMBL/GenBank/DDBJ databases">
        <title>Streptococcus hillyeri sp. nov., isolated from equine tracheal sample.</title>
        <authorList>
            <person name="Macfadyen A.C."/>
            <person name="Waller A."/>
            <person name="Paterson G.K."/>
        </authorList>
    </citation>
    <scope>NUCLEOTIDE SEQUENCE [LARGE SCALE GENOMIC DNA]</scope>
    <source>
        <strain evidence="1 2">28462</strain>
    </source>
</reference>
<dbReference type="AlphaFoldDB" id="A0A3L9DP73"/>
<accession>A0A3L9DP73</accession>
<dbReference type="Proteomes" id="UP000279194">
    <property type="component" value="Unassembled WGS sequence"/>
</dbReference>
<evidence type="ECO:0000313" key="1">
    <source>
        <dbReference type="EMBL" id="RLY01409.1"/>
    </source>
</evidence>
<comment type="caution">
    <text evidence="1">The sequence shown here is derived from an EMBL/GenBank/DDBJ whole genome shotgun (WGS) entry which is preliminary data.</text>
</comment>
<sequence length="177" mass="19825">MFNLIDLKKQTEGVTFDRQLDIKEVLLGRDSSILDIANVTARGHISYDAGLYLLNYQLDYTITLPSSRSMEPVVLAETLSVSEVFIEEGDVKEKAELIEEDLVLVIEGETISLEESVVDNILLNIPLRVLTSEEEQDDQMPSGNAWTVLTEEQYQAQQEEKAAANNPFASLNGLFEE</sequence>
<gene>
    <name evidence="1" type="ORF">EAF07_09770</name>
</gene>
<evidence type="ECO:0000313" key="2">
    <source>
        <dbReference type="Proteomes" id="UP000279194"/>
    </source>
</evidence>
<keyword evidence="2" id="KW-1185">Reference proteome</keyword>
<proteinExistence type="predicted"/>
<organism evidence="1 2">
    <name type="scientific">Streptococcus hillyeri</name>
    <dbReference type="NCBI Taxonomy" id="2282420"/>
    <lineage>
        <taxon>Bacteria</taxon>
        <taxon>Bacillati</taxon>
        <taxon>Bacillota</taxon>
        <taxon>Bacilli</taxon>
        <taxon>Lactobacillales</taxon>
        <taxon>Streptococcaceae</taxon>
        <taxon>Streptococcus</taxon>
    </lineage>
</organism>
<dbReference type="Pfam" id="PF02620">
    <property type="entry name" value="YceD"/>
    <property type="match status" value="1"/>
</dbReference>
<dbReference type="InterPro" id="IPR003772">
    <property type="entry name" value="YceD"/>
</dbReference>
<protein>
    <submittedName>
        <fullName evidence="1">DUF177 domain-containing protein</fullName>
    </submittedName>
</protein>